<evidence type="ECO:0000313" key="2">
    <source>
        <dbReference type="Proteomes" id="UP000799755"/>
    </source>
</evidence>
<dbReference type="EMBL" id="MU003493">
    <property type="protein sequence ID" value="KAF2477290.1"/>
    <property type="molecule type" value="Genomic_DNA"/>
</dbReference>
<name>A0ACB6RG42_9PLEO</name>
<protein>
    <submittedName>
        <fullName evidence="1">Uncharacterized protein</fullName>
    </submittedName>
</protein>
<dbReference type="Proteomes" id="UP000799755">
    <property type="component" value="Unassembled WGS sequence"/>
</dbReference>
<proteinExistence type="predicted"/>
<comment type="caution">
    <text evidence="1">The sequence shown here is derived from an EMBL/GenBank/DDBJ whole genome shotgun (WGS) entry which is preliminary data.</text>
</comment>
<evidence type="ECO:0000313" key="1">
    <source>
        <dbReference type="EMBL" id="KAF2477290.1"/>
    </source>
</evidence>
<accession>A0ACB6RG42</accession>
<sequence length="368" mass="39586">MLPSSRIPPLLQPYTRLPKDDSIILLTSVLGASANWLIIRFLCDALTTDFKSDNEGGNGADGPEETAVVLVSWVREWEFWKSEGRKGGGLDLERLMMAKRIAFVDGLTGMFLPRVEGEKEMENEVERIPQIAKTAEGLVRRTPQSIVPVRGPPGRTPARDPAAAVVASTTTWNSTSKNQPNTSTTPGFFTLTSPDLKPLSSTISSAIAYLQPPSTTTKKILLILDSPSILLATSPSPSTSTLTSSTLCSTLLTLQTNPPYPASHILVHLNADTPLLSPSSPLEIDEHNLLVKLAHMSTRICSCRVLDTGVARDVSGVLGVTQNRVRGGLVLGMLEGEDEESTKGRELLYLVKGDGSVRVFERGAGEGC</sequence>
<keyword evidence="2" id="KW-1185">Reference proteome</keyword>
<reference evidence="1" key="1">
    <citation type="journal article" date="2020" name="Stud. Mycol.">
        <title>101 Dothideomycetes genomes: a test case for predicting lifestyles and emergence of pathogens.</title>
        <authorList>
            <person name="Haridas S."/>
            <person name="Albert R."/>
            <person name="Binder M."/>
            <person name="Bloem J."/>
            <person name="Labutti K."/>
            <person name="Salamov A."/>
            <person name="Andreopoulos B."/>
            <person name="Baker S."/>
            <person name="Barry K."/>
            <person name="Bills G."/>
            <person name="Bluhm B."/>
            <person name="Cannon C."/>
            <person name="Castanera R."/>
            <person name="Culley D."/>
            <person name="Daum C."/>
            <person name="Ezra D."/>
            <person name="Gonzalez J."/>
            <person name="Henrissat B."/>
            <person name="Kuo A."/>
            <person name="Liang C."/>
            <person name="Lipzen A."/>
            <person name="Lutzoni F."/>
            <person name="Magnuson J."/>
            <person name="Mondo S."/>
            <person name="Nolan M."/>
            <person name="Ohm R."/>
            <person name="Pangilinan J."/>
            <person name="Park H.-J."/>
            <person name="Ramirez L."/>
            <person name="Alfaro M."/>
            <person name="Sun H."/>
            <person name="Tritt A."/>
            <person name="Yoshinaga Y."/>
            <person name="Zwiers L.-H."/>
            <person name="Turgeon B."/>
            <person name="Goodwin S."/>
            <person name="Spatafora J."/>
            <person name="Crous P."/>
            <person name="Grigoriev I."/>
        </authorList>
    </citation>
    <scope>NUCLEOTIDE SEQUENCE</scope>
    <source>
        <strain evidence="1">ATCC 200398</strain>
    </source>
</reference>
<organism evidence="1 2">
    <name type="scientific">Lindgomyces ingoldianus</name>
    <dbReference type="NCBI Taxonomy" id="673940"/>
    <lineage>
        <taxon>Eukaryota</taxon>
        <taxon>Fungi</taxon>
        <taxon>Dikarya</taxon>
        <taxon>Ascomycota</taxon>
        <taxon>Pezizomycotina</taxon>
        <taxon>Dothideomycetes</taxon>
        <taxon>Pleosporomycetidae</taxon>
        <taxon>Pleosporales</taxon>
        <taxon>Lindgomycetaceae</taxon>
        <taxon>Lindgomyces</taxon>
    </lineage>
</organism>
<gene>
    <name evidence="1" type="ORF">BDR25DRAFT_321690</name>
</gene>